<keyword evidence="1" id="KW-0812">Transmembrane</keyword>
<accession>A0AAV5L525</accession>
<evidence type="ECO:0000313" key="3">
    <source>
        <dbReference type="Proteomes" id="UP001054252"/>
    </source>
</evidence>
<dbReference type="AlphaFoldDB" id="A0AAV5L525"/>
<evidence type="ECO:0000256" key="1">
    <source>
        <dbReference type="SAM" id="Phobius"/>
    </source>
</evidence>
<protein>
    <submittedName>
        <fullName evidence="2">Uncharacterized protein</fullName>
    </submittedName>
</protein>
<keyword evidence="3" id="KW-1185">Reference proteome</keyword>
<dbReference type="PANTHER" id="PTHR48473:SF1">
    <property type="entry name" value="TIR DOMAIN-CONTAINING PROTEIN"/>
    <property type="match status" value="1"/>
</dbReference>
<sequence>MLPSWDWETGSVRLGVGEREAAAMSKQIELRSLALPRLNVRRTGEDDERNHYGTGHVAFDYLELSHGQMEMILSLLVLSFEEAEGCSYVWTKNRNHLQAPEGKIPWFYYPPRSRNPKRFGTFADLIGLVSAIYQCIVTVLNYDFARRAANSPIEFPLLPIICACGLLCSIIVQTVEKRASDGKDS</sequence>
<feature type="transmembrane region" description="Helical" evidence="1">
    <location>
        <begin position="122"/>
        <end position="144"/>
    </location>
</feature>
<comment type="caution">
    <text evidence="2">The sequence shown here is derived from an EMBL/GenBank/DDBJ whole genome shotgun (WGS) entry which is preliminary data.</text>
</comment>
<organism evidence="2 3">
    <name type="scientific">Rubroshorea leprosula</name>
    <dbReference type="NCBI Taxonomy" id="152421"/>
    <lineage>
        <taxon>Eukaryota</taxon>
        <taxon>Viridiplantae</taxon>
        <taxon>Streptophyta</taxon>
        <taxon>Embryophyta</taxon>
        <taxon>Tracheophyta</taxon>
        <taxon>Spermatophyta</taxon>
        <taxon>Magnoliopsida</taxon>
        <taxon>eudicotyledons</taxon>
        <taxon>Gunneridae</taxon>
        <taxon>Pentapetalae</taxon>
        <taxon>rosids</taxon>
        <taxon>malvids</taxon>
        <taxon>Malvales</taxon>
        <taxon>Dipterocarpaceae</taxon>
        <taxon>Rubroshorea</taxon>
    </lineage>
</organism>
<keyword evidence="1" id="KW-0472">Membrane</keyword>
<dbReference type="Proteomes" id="UP001054252">
    <property type="component" value="Unassembled WGS sequence"/>
</dbReference>
<feature type="transmembrane region" description="Helical" evidence="1">
    <location>
        <begin position="156"/>
        <end position="175"/>
    </location>
</feature>
<dbReference type="PANTHER" id="PTHR48473">
    <property type="entry name" value="TIR DOMAIN-CONTAINING PROTEIN"/>
    <property type="match status" value="1"/>
</dbReference>
<name>A0AAV5L525_9ROSI</name>
<proteinExistence type="predicted"/>
<dbReference type="EMBL" id="BPVZ01000094">
    <property type="protein sequence ID" value="GKV32182.1"/>
    <property type="molecule type" value="Genomic_DNA"/>
</dbReference>
<reference evidence="2 3" key="1">
    <citation type="journal article" date="2021" name="Commun. Biol.">
        <title>The genome of Shorea leprosula (Dipterocarpaceae) highlights the ecological relevance of drought in aseasonal tropical rainforests.</title>
        <authorList>
            <person name="Ng K.K.S."/>
            <person name="Kobayashi M.J."/>
            <person name="Fawcett J.A."/>
            <person name="Hatakeyama M."/>
            <person name="Paape T."/>
            <person name="Ng C.H."/>
            <person name="Ang C.C."/>
            <person name="Tnah L.H."/>
            <person name="Lee C.T."/>
            <person name="Nishiyama T."/>
            <person name="Sese J."/>
            <person name="O'Brien M.J."/>
            <person name="Copetti D."/>
            <person name="Mohd Noor M.I."/>
            <person name="Ong R.C."/>
            <person name="Putra M."/>
            <person name="Sireger I.Z."/>
            <person name="Indrioko S."/>
            <person name="Kosugi Y."/>
            <person name="Izuno A."/>
            <person name="Isagi Y."/>
            <person name="Lee S.L."/>
            <person name="Shimizu K.K."/>
        </authorList>
    </citation>
    <scope>NUCLEOTIDE SEQUENCE [LARGE SCALE GENOMIC DNA]</scope>
    <source>
        <strain evidence="2">214</strain>
    </source>
</reference>
<evidence type="ECO:0000313" key="2">
    <source>
        <dbReference type="EMBL" id="GKV32182.1"/>
    </source>
</evidence>
<gene>
    <name evidence="2" type="ORF">SLEP1_g40804</name>
</gene>
<keyword evidence="1" id="KW-1133">Transmembrane helix</keyword>